<dbReference type="PANTHER" id="PTHR12790:SF0">
    <property type="entry name" value="RNA POLYMERASE I-SPECIFIC TRANSCRIPTION INITIATION FACTOR RRN3-RELATED"/>
    <property type="match status" value="1"/>
</dbReference>
<name>A0A915DH92_9BILA</name>
<protein>
    <submittedName>
        <fullName evidence="3">Uncharacterized protein</fullName>
    </submittedName>
</protein>
<dbReference type="GO" id="GO:0005634">
    <property type="term" value="C:nucleus"/>
    <property type="evidence" value="ECO:0007669"/>
    <property type="project" value="TreeGrafter"/>
</dbReference>
<dbReference type="GO" id="GO:0001042">
    <property type="term" value="F:RNA polymerase I core binding"/>
    <property type="evidence" value="ECO:0007669"/>
    <property type="project" value="TreeGrafter"/>
</dbReference>
<organism evidence="2 3">
    <name type="scientific">Ditylenchus dipsaci</name>
    <dbReference type="NCBI Taxonomy" id="166011"/>
    <lineage>
        <taxon>Eukaryota</taxon>
        <taxon>Metazoa</taxon>
        <taxon>Ecdysozoa</taxon>
        <taxon>Nematoda</taxon>
        <taxon>Chromadorea</taxon>
        <taxon>Rhabditida</taxon>
        <taxon>Tylenchina</taxon>
        <taxon>Tylenchomorpha</taxon>
        <taxon>Sphaerularioidea</taxon>
        <taxon>Anguinidae</taxon>
        <taxon>Anguininae</taxon>
        <taxon>Ditylenchus</taxon>
    </lineage>
</organism>
<dbReference type="PANTHER" id="PTHR12790">
    <property type="entry name" value="TRANSCRIPTION INITIATION FACTOR IA RRN3"/>
    <property type="match status" value="1"/>
</dbReference>
<dbReference type="Proteomes" id="UP000887574">
    <property type="component" value="Unplaced"/>
</dbReference>
<dbReference type="Pfam" id="PF05327">
    <property type="entry name" value="RRN3"/>
    <property type="match status" value="1"/>
</dbReference>
<evidence type="ECO:0000313" key="2">
    <source>
        <dbReference type="Proteomes" id="UP000887574"/>
    </source>
</evidence>
<sequence>MASSCDIGMRLDLCIAMVLGYLLPNEDSKSNFLGELLQDENFKWILKTSNDVDKFKMLLRGFDEHVVSAFNVHSVSFLWFYLSSISEENSKKMLECLWQCLVIARSPNEWKKSQHAVAFLGGFLAHANYISLSTAHSYLKNMLKFCLAYLDNLDAKSTKKSVSCVQHGLFYATVQSILYVLCYRWKEFDEIEDLKCYIQKKLVKILKSHLNPLRCVSRVVVQYFDKVNRRLKIIENTLVQEANGNFVVVAAELYFPFSLNTMKMCSSIFLPLQRRFIPCEKRRKKSSATICSRSEDPEKKIRREH</sequence>
<dbReference type="InterPro" id="IPR007991">
    <property type="entry name" value="RNA_pol_I_trans_ini_fac_RRN3"/>
</dbReference>
<comment type="similarity">
    <text evidence="1">Belongs to the RRN3 family.</text>
</comment>
<dbReference type="AlphaFoldDB" id="A0A915DH92"/>
<keyword evidence="2" id="KW-1185">Reference proteome</keyword>
<proteinExistence type="inferred from homology"/>
<dbReference type="GO" id="GO:0006361">
    <property type="term" value="P:transcription initiation at RNA polymerase I promoter"/>
    <property type="evidence" value="ECO:0007669"/>
    <property type="project" value="InterPro"/>
</dbReference>
<reference evidence="3" key="1">
    <citation type="submission" date="2022-11" db="UniProtKB">
        <authorList>
            <consortium name="WormBaseParasite"/>
        </authorList>
    </citation>
    <scope>IDENTIFICATION</scope>
</reference>
<evidence type="ECO:0000313" key="3">
    <source>
        <dbReference type="WBParaSite" id="jg19884"/>
    </source>
</evidence>
<dbReference type="WBParaSite" id="jg19884">
    <property type="protein sequence ID" value="jg19884"/>
    <property type="gene ID" value="jg19884"/>
</dbReference>
<evidence type="ECO:0000256" key="1">
    <source>
        <dbReference type="ARBA" id="ARBA00010098"/>
    </source>
</evidence>
<accession>A0A915DH92</accession>
<dbReference type="GO" id="GO:0001181">
    <property type="term" value="F:RNA polymerase I general transcription initiation factor activity"/>
    <property type="evidence" value="ECO:0007669"/>
    <property type="project" value="InterPro"/>
</dbReference>